<evidence type="ECO:0000256" key="3">
    <source>
        <dbReference type="ARBA" id="ARBA00022964"/>
    </source>
</evidence>
<evidence type="ECO:0000256" key="6">
    <source>
        <dbReference type="SAM" id="MobiDB-lite"/>
    </source>
</evidence>
<evidence type="ECO:0000256" key="1">
    <source>
        <dbReference type="ARBA" id="ARBA00005896"/>
    </source>
</evidence>
<dbReference type="GO" id="GO:0005737">
    <property type="term" value="C:cytoplasm"/>
    <property type="evidence" value="ECO:0007669"/>
    <property type="project" value="TreeGrafter"/>
</dbReference>
<keyword evidence="5" id="KW-0408">Iron</keyword>
<dbReference type="InterPro" id="IPR051323">
    <property type="entry name" value="AtsK-like"/>
</dbReference>
<evidence type="ECO:0000256" key="4">
    <source>
        <dbReference type="ARBA" id="ARBA00023002"/>
    </source>
</evidence>
<reference evidence="8 9" key="1">
    <citation type="journal article" date="2014" name="Int. J. Syst. Evol. Microbiol.">
        <title>Complete genome sequence of Corynebacterium casei LMG S-19264T (=DSM 44701T), isolated from a smear-ripened cheese.</title>
        <authorList>
            <consortium name="US DOE Joint Genome Institute (JGI-PGF)"/>
            <person name="Walter F."/>
            <person name="Albersmeier A."/>
            <person name="Kalinowski J."/>
            <person name="Ruckert C."/>
        </authorList>
    </citation>
    <scope>NUCLEOTIDE SEQUENCE [LARGE SCALE GENOMIC DNA]</scope>
    <source>
        <strain evidence="8 9">CGMCC 1.16330</strain>
    </source>
</reference>
<dbReference type="RefSeq" id="WP_188899665.1">
    <property type="nucleotide sequence ID" value="NZ_BMKS01000004.1"/>
</dbReference>
<keyword evidence="9" id="KW-1185">Reference proteome</keyword>
<dbReference type="Pfam" id="PF02668">
    <property type="entry name" value="TauD"/>
    <property type="match status" value="1"/>
</dbReference>
<accession>A0A8J3EAS9</accession>
<keyword evidence="4" id="KW-0560">Oxidoreductase</keyword>
<evidence type="ECO:0000256" key="5">
    <source>
        <dbReference type="ARBA" id="ARBA00023004"/>
    </source>
</evidence>
<dbReference type="PANTHER" id="PTHR30468">
    <property type="entry name" value="ALPHA-KETOGLUTARATE-DEPENDENT SULFONATE DIOXYGENASE"/>
    <property type="match status" value="1"/>
</dbReference>
<dbReference type="Proteomes" id="UP000597507">
    <property type="component" value="Unassembled WGS sequence"/>
</dbReference>
<evidence type="ECO:0000256" key="2">
    <source>
        <dbReference type="ARBA" id="ARBA00022723"/>
    </source>
</evidence>
<dbReference type="PANTHER" id="PTHR30468:SF1">
    <property type="entry name" value="ALPHA-KETOGLUTARATE-DEPENDENT SULFONATE DIOXYGENASE"/>
    <property type="match status" value="1"/>
</dbReference>
<organism evidence="8 9">
    <name type="scientific">Caldovatus sediminis</name>
    <dbReference type="NCBI Taxonomy" id="2041189"/>
    <lineage>
        <taxon>Bacteria</taxon>
        <taxon>Pseudomonadati</taxon>
        <taxon>Pseudomonadota</taxon>
        <taxon>Alphaproteobacteria</taxon>
        <taxon>Acetobacterales</taxon>
        <taxon>Roseomonadaceae</taxon>
        <taxon>Caldovatus</taxon>
    </lineage>
</organism>
<evidence type="ECO:0000313" key="8">
    <source>
        <dbReference type="EMBL" id="GGG30371.1"/>
    </source>
</evidence>
<name>A0A8J3EAS9_9PROT</name>
<proteinExistence type="inferred from homology"/>
<gene>
    <name evidence="8" type="ORF">GCM10010964_17910</name>
</gene>
<keyword evidence="2" id="KW-0479">Metal-binding</keyword>
<dbReference type="GO" id="GO:0006790">
    <property type="term" value="P:sulfur compound metabolic process"/>
    <property type="evidence" value="ECO:0007669"/>
    <property type="project" value="TreeGrafter"/>
</dbReference>
<evidence type="ECO:0000259" key="7">
    <source>
        <dbReference type="Pfam" id="PF02668"/>
    </source>
</evidence>
<keyword evidence="3 8" id="KW-0223">Dioxygenase</keyword>
<dbReference type="SUPFAM" id="SSF51197">
    <property type="entry name" value="Clavaminate synthase-like"/>
    <property type="match status" value="1"/>
</dbReference>
<dbReference type="EMBL" id="BMKS01000004">
    <property type="protein sequence ID" value="GGG30371.1"/>
    <property type="molecule type" value="Genomic_DNA"/>
</dbReference>
<dbReference type="GO" id="GO:0046872">
    <property type="term" value="F:metal ion binding"/>
    <property type="evidence" value="ECO:0007669"/>
    <property type="project" value="UniProtKB-KW"/>
</dbReference>
<sequence length="298" mass="33599">MSATISASAMRGNAGPRYKHLAPEGTPYETITVEKLTPIIGAEIGGVDLGNPSNRQMDEIHRALAENLVIFFRDQHLTPEQHLAFGRQFGELHIHPAAPHEPGHPELMIIRTEKNSSRANGEGWHSDVSCDPEPPMGSILYLKEVPPVGGDTLFASMYAAYEALSDRMKAYLEGLTAIHDGEHVYRGLYADLGVADKPSYPRAEHPVIRTHPVTGKKALFVNRGFTVRINGIPRDESDGILRYLFDLAEHPLFQCRFRWRANSIAFWDNRCVQHRAMWDYWPHTRYGNRVTIKGERPV</sequence>
<dbReference type="FunFam" id="3.60.130.10:FF:000007">
    <property type="entry name" value="Alpha-ketoglutarate-dependent taurine dioxygenase"/>
    <property type="match status" value="1"/>
</dbReference>
<feature type="domain" description="TauD/TfdA-like" evidence="7">
    <location>
        <begin position="33"/>
        <end position="291"/>
    </location>
</feature>
<dbReference type="Gene3D" id="3.60.130.10">
    <property type="entry name" value="Clavaminate synthase-like"/>
    <property type="match status" value="1"/>
</dbReference>
<dbReference type="InterPro" id="IPR042098">
    <property type="entry name" value="TauD-like_sf"/>
</dbReference>
<comment type="caution">
    <text evidence="8">The sequence shown here is derived from an EMBL/GenBank/DDBJ whole genome shotgun (WGS) entry which is preliminary data.</text>
</comment>
<evidence type="ECO:0000313" key="9">
    <source>
        <dbReference type="Proteomes" id="UP000597507"/>
    </source>
</evidence>
<comment type="similarity">
    <text evidence="1">Belongs to the TfdA dioxygenase family.</text>
</comment>
<feature type="region of interest" description="Disordered" evidence="6">
    <location>
        <begin position="1"/>
        <end position="21"/>
    </location>
</feature>
<protein>
    <submittedName>
        <fullName evidence="8">Taurine dioxygenase</fullName>
    </submittedName>
</protein>
<dbReference type="InterPro" id="IPR003819">
    <property type="entry name" value="TauD/TfdA-like"/>
</dbReference>
<dbReference type="AlphaFoldDB" id="A0A8J3EAS9"/>
<dbReference type="GO" id="GO:0000908">
    <property type="term" value="F:taurine dioxygenase activity"/>
    <property type="evidence" value="ECO:0007669"/>
    <property type="project" value="TreeGrafter"/>
</dbReference>